<evidence type="ECO:0000313" key="2">
    <source>
        <dbReference type="EMBL" id="KAJ8321706.1"/>
    </source>
</evidence>
<keyword evidence="1" id="KW-0812">Transmembrane</keyword>
<reference evidence="2 3" key="1">
    <citation type="submission" date="2022-12" db="EMBL/GenBank/DDBJ databases">
        <title>Chromosome-level genome of Tegillarca granosa.</title>
        <authorList>
            <person name="Kim J."/>
        </authorList>
    </citation>
    <scope>NUCLEOTIDE SEQUENCE [LARGE SCALE GENOMIC DNA]</scope>
    <source>
        <strain evidence="2">Teg-2019</strain>
        <tissue evidence="2">Adductor muscle</tissue>
    </source>
</reference>
<name>A0ABQ9FY75_TEGGR</name>
<accession>A0ABQ9FY75</accession>
<evidence type="ECO:0000256" key="1">
    <source>
        <dbReference type="SAM" id="Phobius"/>
    </source>
</evidence>
<keyword evidence="1" id="KW-1133">Transmembrane helix</keyword>
<evidence type="ECO:0000313" key="3">
    <source>
        <dbReference type="Proteomes" id="UP001217089"/>
    </source>
</evidence>
<keyword evidence="1" id="KW-0472">Membrane</keyword>
<keyword evidence="3" id="KW-1185">Reference proteome</keyword>
<gene>
    <name evidence="2" type="ORF">KUTeg_000177</name>
</gene>
<sequence>MNNLEPTIKVQVICVVLLLMVVYEVTFAAHYSPQKLGLAVKSICCINGRKREVTHEIGKETASNFLSKLGRDKRGLRAHCCSLASSTCNQAATSSSLYEECVHEGCRVEAIDEHC</sequence>
<organism evidence="2 3">
    <name type="scientific">Tegillarca granosa</name>
    <name type="common">Malaysian cockle</name>
    <name type="synonym">Anadara granosa</name>
    <dbReference type="NCBI Taxonomy" id="220873"/>
    <lineage>
        <taxon>Eukaryota</taxon>
        <taxon>Metazoa</taxon>
        <taxon>Spiralia</taxon>
        <taxon>Lophotrochozoa</taxon>
        <taxon>Mollusca</taxon>
        <taxon>Bivalvia</taxon>
        <taxon>Autobranchia</taxon>
        <taxon>Pteriomorphia</taxon>
        <taxon>Arcoida</taxon>
        <taxon>Arcoidea</taxon>
        <taxon>Arcidae</taxon>
        <taxon>Tegillarca</taxon>
    </lineage>
</organism>
<dbReference type="Proteomes" id="UP001217089">
    <property type="component" value="Unassembled WGS sequence"/>
</dbReference>
<protein>
    <submittedName>
        <fullName evidence="2">Uncharacterized protein</fullName>
    </submittedName>
</protein>
<comment type="caution">
    <text evidence="2">The sequence shown here is derived from an EMBL/GenBank/DDBJ whole genome shotgun (WGS) entry which is preliminary data.</text>
</comment>
<feature type="transmembrane region" description="Helical" evidence="1">
    <location>
        <begin position="12"/>
        <end position="31"/>
    </location>
</feature>
<proteinExistence type="predicted"/>
<dbReference type="EMBL" id="JARBDR010000018">
    <property type="protein sequence ID" value="KAJ8321706.1"/>
    <property type="molecule type" value="Genomic_DNA"/>
</dbReference>